<dbReference type="AlphaFoldDB" id="A0A7S1Y0A5"/>
<accession>A0A7S1Y0A5</accession>
<dbReference type="EMBL" id="HBGK01004752">
    <property type="protein sequence ID" value="CAD9273599.1"/>
    <property type="molecule type" value="Transcribed_RNA"/>
</dbReference>
<protein>
    <submittedName>
        <fullName evidence="1">Uncharacterized protein</fullName>
    </submittedName>
</protein>
<sequence>MRNACATMRCLAGKTTHNMPSPTVAVQESSEKASYLKAVMLASGNLKGANKFKKARPLVRSYLHATHECCQGRTFPPPAEVAPRKHLSVLVYSYSSLFLLATLKERQIHLLPW</sequence>
<organism evidence="1">
    <name type="scientific">Grammatophora oceanica</name>
    <dbReference type="NCBI Taxonomy" id="210454"/>
    <lineage>
        <taxon>Eukaryota</taxon>
        <taxon>Sar</taxon>
        <taxon>Stramenopiles</taxon>
        <taxon>Ochrophyta</taxon>
        <taxon>Bacillariophyta</taxon>
        <taxon>Fragilariophyceae</taxon>
        <taxon>Fragilariophycidae</taxon>
        <taxon>Rhabdonematales</taxon>
        <taxon>Grammatophoraceae</taxon>
        <taxon>Grammatophora</taxon>
    </lineage>
</organism>
<name>A0A7S1Y0A5_9STRA</name>
<evidence type="ECO:0000313" key="1">
    <source>
        <dbReference type="EMBL" id="CAD9273599.1"/>
    </source>
</evidence>
<reference evidence="1" key="1">
    <citation type="submission" date="2021-01" db="EMBL/GenBank/DDBJ databases">
        <authorList>
            <person name="Corre E."/>
            <person name="Pelletier E."/>
            <person name="Niang G."/>
            <person name="Scheremetjew M."/>
            <person name="Finn R."/>
            <person name="Kale V."/>
            <person name="Holt S."/>
            <person name="Cochrane G."/>
            <person name="Meng A."/>
            <person name="Brown T."/>
            <person name="Cohen L."/>
        </authorList>
    </citation>
    <scope>NUCLEOTIDE SEQUENCE</scope>
    <source>
        <strain evidence="1">CCMP 410</strain>
    </source>
</reference>
<gene>
    <name evidence="1" type="ORF">GOCE00092_LOCUS2507</name>
</gene>
<proteinExistence type="predicted"/>